<dbReference type="STRING" id="316067.Geob_2483"/>
<dbReference type="GO" id="GO:0032259">
    <property type="term" value="P:methylation"/>
    <property type="evidence" value="ECO:0007669"/>
    <property type="project" value="UniProtKB-KW"/>
</dbReference>
<keyword evidence="3" id="KW-0489">Methyltransferase</keyword>
<dbReference type="Pfam" id="PF03599">
    <property type="entry name" value="CdhD"/>
    <property type="match status" value="1"/>
</dbReference>
<accession>B9M056</accession>
<protein>
    <submittedName>
        <fullName evidence="3">Cobamide-dependent mercuric ion methyltransferase membrane protein, putative</fullName>
    </submittedName>
</protein>
<gene>
    <name evidence="3" type="primary">hgcA</name>
    <name evidence="3" type="ordered locus">Geob_2483</name>
</gene>
<sequence length="324" mass="34739">MPQISSDLRFDDLIGRWKARWGIGRMSYLVPPGLYAIGRPTGSDQVVVTANYKMSFDIVRNELAGRNVWLLVLETHGINVWCAAGKGTFGTEELVHRLEATGLARIVTHRRLLLPILGAPGVAAHQVAQRTGFSIVYATIRASDLPRFLDNGQVTTPDMGKLTFSLYERLVLVPVEVMHSLVPTAVIILCLFLCGTLFGGATSGLQAAIAYLGATLAGLVATPLLLPWLPGKSFSIKGTVTGVLWCILWYFAGNGATWGLPATIGAFLALPAVSAFYALNFTGCSTYTSRTGVKREMRRALPLMGGAVALGVLLFVAGKICVIC</sequence>
<keyword evidence="1" id="KW-1133">Transmembrane helix</keyword>
<keyword evidence="4" id="KW-1185">Reference proteome</keyword>
<evidence type="ECO:0000313" key="4">
    <source>
        <dbReference type="Proteomes" id="UP000007721"/>
    </source>
</evidence>
<dbReference type="OrthoDB" id="2079583at2"/>
<dbReference type="HOGENOM" id="CLU_830865_0_0_7"/>
<organism evidence="3 4">
    <name type="scientific">Geotalea daltonii (strain DSM 22248 / JCM 15807 / FRC-32)</name>
    <name type="common">Geobacter daltonii</name>
    <dbReference type="NCBI Taxonomy" id="316067"/>
    <lineage>
        <taxon>Bacteria</taxon>
        <taxon>Pseudomonadati</taxon>
        <taxon>Thermodesulfobacteriota</taxon>
        <taxon>Desulfuromonadia</taxon>
        <taxon>Geobacterales</taxon>
        <taxon>Geobacteraceae</taxon>
        <taxon>Geotalea</taxon>
    </lineage>
</organism>
<name>B9M056_GEODF</name>
<dbReference type="NCBIfam" id="NF040863">
    <property type="entry name" value="HgcA_corrinoid"/>
    <property type="match status" value="1"/>
</dbReference>
<dbReference type="KEGG" id="geo:Geob_2483"/>
<evidence type="ECO:0000259" key="2">
    <source>
        <dbReference type="Pfam" id="PF03599"/>
    </source>
</evidence>
<feature type="transmembrane region" description="Helical" evidence="1">
    <location>
        <begin position="208"/>
        <end position="227"/>
    </location>
</feature>
<dbReference type="Gene3D" id="3.40.50.11600">
    <property type="match status" value="1"/>
</dbReference>
<reference evidence="3 4" key="1">
    <citation type="submission" date="2009-01" db="EMBL/GenBank/DDBJ databases">
        <title>Complete sequence of Geobacter sp. FRC-32.</title>
        <authorList>
            <consortium name="US DOE Joint Genome Institute"/>
            <person name="Lucas S."/>
            <person name="Copeland A."/>
            <person name="Lapidus A."/>
            <person name="Glavina del Rio T."/>
            <person name="Dalin E."/>
            <person name="Tice H."/>
            <person name="Bruce D."/>
            <person name="Goodwin L."/>
            <person name="Pitluck S."/>
            <person name="Saunders E."/>
            <person name="Brettin T."/>
            <person name="Detter J.C."/>
            <person name="Han C."/>
            <person name="Larimer F."/>
            <person name="Land M."/>
            <person name="Hauser L."/>
            <person name="Kyrpides N."/>
            <person name="Ovchinnikova G."/>
            <person name="Kostka J."/>
            <person name="Richardson P."/>
        </authorList>
    </citation>
    <scope>NUCLEOTIDE SEQUENCE [LARGE SCALE GENOMIC DNA]</scope>
    <source>
        <strain evidence="4">DSM 22248 / JCM 15807 / FRC-32</strain>
    </source>
</reference>
<feature type="transmembrane region" description="Helical" evidence="1">
    <location>
        <begin position="181"/>
        <end position="202"/>
    </location>
</feature>
<dbReference type="InterPro" id="IPR016041">
    <property type="entry name" value="Ac-CoA_synth_d_su_TIM-brl"/>
</dbReference>
<feature type="transmembrane region" description="Helical" evidence="1">
    <location>
        <begin position="258"/>
        <end position="279"/>
    </location>
</feature>
<dbReference type="Proteomes" id="UP000007721">
    <property type="component" value="Chromosome"/>
</dbReference>
<dbReference type="SMR" id="B9M056"/>
<feature type="transmembrane region" description="Helical" evidence="1">
    <location>
        <begin position="300"/>
        <end position="318"/>
    </location>
</feature>
<keyword evidence="3" id="KW-0808">Transferase</keyword>
<dbReference type="AlphaFoldDB" id="B9M056"/>
<feature type="domain" description="CO dehydrogenase/acetyl-CoA synthase delta subunit TIM barrel" evidence="2">
    <location>
        <begin position="30"/>
        <end position="120"/>
    </location>
</feature>
<dbReference type="GO" id="GO:0008168">
    <property type="term" value="F:methyltransferase activity"/>
    <property type="evidence" value="ECO:0007669"/>
    <property type="project" value="UniProtKB-KW"/>
</dbReference>
<evidence type="ECO:0000313" key="3">
    <source>
        <dbReference type="EMBL" id="ACM20836.1"/>
    </source>
</evidence>
<keyword evidence="1" id="KW-0472">Membrane</keyword>
<dbReference type="EMBL" id="CP001390">
    <property type="protein sequence ID" value="ACM20836.1"/>
    <property type="molecule type" value="Genomic_DNA"/>
</dbReference>
<keyword evidence="1" id="KW-0812">Transmembrane</keyword>
<evidence type="ECO:0000256" key="1">
    <source>
        <dbReference type="SAM" id="Phobius"/>
    </source>
</evidence>
<proteinExistence type="predicted"/>
<dbReference type="eggNOG" id="COG1456">
    <property type="taxonomic scope" value="Bacteria"/>
</dbReference>